<name>A0A9X3EQY3_9BACT</name>
<evidence type="ECO:0000313" key="1">
    <source>
        <dbReference type="EMBL" id="MCY1008642.1"/>
    </source>
</evidence>
<sequence length="71" mass="7714">MFTRQGEAWTFRHYLKAPNSQSEYLFGAALDMTADGSTLVIAAFHEMSTTTGIGGDQHDTAGSMVGAVYMY</sequence>
<dbReference type="RefSeq" id="WP_267771248.1">
    <property type="nucleotide sequence ID" value="NZ_JAPNKE010000002.1"/>
</dbReference>
<accession>A0A9X3EQY3</accession>
<proteinExistence type="predicted"/>
<dbReference type="EMBL" id="JAPNKE010000002">
    <property type="protein sequence ID" value="MCY1008642.1"/>
    <property type="molecule type" value="Genomic_DNA"/>
</dbReference>
<protein>
    <submittedName>
        <fullName evidence="1">Uncharacterized protein</fullName>
    </submittedName>
</protein>
<keyword evidence="2" id="KW-1185">Reference proteome</keyword>
<gene>
    <name evidence="1" type="ORF">OV079_24375</name>
</gene>
<evidence type="ECO:0000313" key="2">
    <source>
        <dbReference type="Proteomes" id="UP001150924"/>
    </source>
</evidence>
<reference evidence="1" key="1">
    <citation type="submission" date="2022-11" db="EMBL/GenBank/DDBJ databases">
        <title>Minimal conservation of predation-associated metabolite biosynthetic gene clusters underscores biosynthetic potential of Myxococcota including descriptions for ten novel species: Archangium lansinium sp. nov., Myxococcus landrumus sp. nov., Nannocystis bai.</title>
        <authorList>
            <person name="Ahearne A."/>
            <person name="Stevens C."/>
            <person name="Phillips K."/>
        </authorList>
    </citation>
    <scope>NUCLEOTIDE SEQUENCE</scope>
    <source>
        <strain evidence="1">Na p29</strain>
    </source>
</reference>
<dbReference type="AlphaFoldDB" id="A0A9X3EQY3"/>
<organism evidence="1 2">
    <name type="scientific">Nannocystis pusilla</name>
    <dbReference type="NCBI Taxonomy" id="889268"/>
    <lineage>
        <taxon>Bacteria</taxon>
        <taxon>Pseudomonadati</taxon>
        <taxon>Myxococcota</taxon>
        <taxon>Polyangia</taxon>
        <taxon>Nannocystales</taxon>
        <taxon>Nannocystaceae</taxon>
        <taxon>Nannocystis</taxon>
    </lineage>
</organism>
<comment type="caution">
    <text evidence="1">The sequence shown here is derived from an EMBL/GenBank/DDBJ whole genome shotgun (WGS) entry which is preliminary data.</text>
</comment>
<dbReference type="Proteomes" id="UP001150924">
    <property type="component" value="Unassembled WGS sequence"/>
</dbReference>